<gene>
    <name evidence="7" type="ORF">FHG71_06025</name>
</gene>
<dbReference type="InterPro" id="IPR018660">
    <property type="entry name" value="MliC"/>
</dbReference>
<dbReference type="EMBL" id="VDFV01000004">
    <property type="protein sequence ID" value="TNC73396.1"/>
    <property type="molecule type" value="Genomic_DNA"/>
</dbReference>
<dbReference type="AlphaFoldDB" id="A0A5C4NJV6"/>
<dbReference type="InterPro" id="IPR036328">
    <property type="entry name" value="MliC_sf"/>
</dbReference>
<evidence type="ECO:0000256" key="2">
    <source>
        <dbReference type="ARBA" id="ARBA00023136"/>
    </source>
</evidence>
<organism evidence="7 8">
    <name type="scientific">Rubellimicrobium roseum</name>
    <dbReference type="NCBI Taxonomy" id="687525"/>
    <lineage>
        <taxon>Bacteria</taxon>
        <taxon>Pseudomonadati</taxon>
        <taxon>Pseudomonadota</taxon>
        <taxon>Alphaproteobacteria</taxon>
        <taxon>Rhodobacterales</taxon>
        <taxon>Roseobacteraceae</taxon>
        <taxon>Rubellimicrobium</taxon>
    </lineage>
</organism>
<proteinExistence type="predicted"/>
<sequence>MCRPLVALAAAACLTACGSSAPIAGLPTGLAAPTPSEVAGVGLPPRGDALTYLCADGTVVQADYPDRDDVDRLGNTARLRINGENVRMIPAVSASGARYIGGGLQWWTRGLTIASLAPLGPGESLASAPGTECRASG</sequence>
<dbReference type="OrthoDB" id="120729at2"/>
<name>A0A5C4NJV6_9RHOB</name>
<keyword evidence="2" id="KW-0472">Membrane</keyword>
<evidence type="ECO:0000259" key="6">
    <source>
        <dbReference type="Pfam" id="PF09864"/>
    </source>
</evidence>
<evidence type="ECO:0000313" key="7">
    <source>
        <dbReference type="EMBL" id="TNC73396.1"/>
    </source>
</evidence>
<protein>
    <recommendedName>
        <fullName evidence="6">C-type lysozyme inhibitor domain-containing protein</fullName>
    </recommendedName>
</protein>
<feature type="domain" description="C-type lysozyme inhibitor" evidence="6">
    <location>
        <begin position="52"/>
        <end position="110"/>
    </location>
</feature>
<dbReference type="Gene3D" id="2.40.128.200">
    <property type="match status" value="1"/>
</dbReference>
<keyword evidence="8" id="KW-1185">Reference proteome</keyword>
<keyword evidence="3" id="KW-0564">Palmitate</keyword>
<evidence type="ECO:0000256" key="5">
    <source>
        <dbReference type="SAM" id="SignalP"/>
    </source>
</evidence>
<dbReference type="Pfam" id="PF09864">
    <property type="entry name" value="MliC"/>
    <property type="match status" value="1"/>
</dbReference>
<feature type="chain" id="PRO_5022961200" description="C-type lysozyme inhibitor domain-containing protein" evidence="5">
    <location>
        <begin position="22"/>
        <end position="137"/>
    </location>
</feature>
<dbReference type="RefSeq" id="WP_139080719.1">
    <property type="nucleotide sequence ID" value="NZ_VDFV01000004.1"/>
</dbReference>
<feature type="signal peptide" evidence="5">
    <location>
        <begin position="1"/>
        <end position="21"/>
    </location>
</feature>
<keyword evidence="4" id="KW-0449">Lipoprotein</keyword>
<dbReference type="Proteomes" id="UP000305709">
    <property type="component" value="Unassembled WGS sequence"/>
</dbReference>
<evidence type="ECO:0000256" key="1">
    <source>
        <dbReference type="ARBA" id="ARBA00022729"/>
    </source>
</evidence>
<evidence type="ECO:0000313" key="8">
    <source>
        <dbReference type="Proteomes" id="UP000305709"/>
    </source>
</evidence>
<reference evidence="7 8" key="1">
    <citation type="submission" date="2019-06" db="EMBL/GenBank/DDBJ databases">
        <authorList>
            <person name="Jiang L."/>
        </authorList>
    </citation>
    <scope>NUCLEOTIDE SEQUENCE [LARGE SCALE GENOMIC DNA]</scope>
    <source>
        <strain evidence="7 8">YIM 48858</strain>
    </source>
</reference>
<keyword evidence="1 5" id="KW-0732">Signal</keyword>
<dbReference type="SUPFAM" id="SSF141488">
    <property type="entry name" value="YdhA-like"/>
    <property type="match status" value="1"/>
</dbReference>
<accession>A0A5C4NJV6</accession>
<evidence type="ECO:0000256" key="3">
    <source>
        <dbReference type="ARBA" id="ARBA00023139"/>
    </source>
</evidence>
<comment type="caution">
    <text evidence="7">The sequence shown here is derived from an EMBL/GenBank/DDBJ whole genome shotgun (WGS) entry which is preliminary data.</text>
</comment>
<evidence type="ECO:0000256" key="4">
    <source>
        <dbReference type="ARBA" id="ARBA00023288"/>
    </source>
</evidence>